<dbReference type="GO" id="GO:0016787">
    <property type="term" value="F:hydrolase activity"/>
    <property type="evidence" value="ECO:0007669"/>
    <property type="project" value="UniProtKB-KW"/>
</dbReference>
<sequence length="807" mass="87508">MNDTTPTPVSAPLYKDPAQPLDARVHDLLARMSLDEKIAQLHAFWLILSEDGKHRVRPGTLFIEGTGQQSFEHRLAHGVGQITRPLGTHSVEAGSGLRALNRLQRFLRNETRLGIPALAHEECLVGLMTRDATAFPSALALSASWNPELVESVAQQIRHESQQLGCHQGLAPVLDVSRDVRWGRTEETFGEDPYLVGVLATRYVRGLQGPRRDLLATLKHFVGHSFSEGARNHAPVHVGWRELSDVFLLPFEMAVKQANAGSVMPAYHDIDGEPCHASRQLLTDVLRTRWGFDGLVVADYSGVSLLYQHHRVAADAADAAALSFNAGLDVELPADDCARNLRLALDRGAITPARIDEIVARVLKEKFRLGLFERSFEDPAEPPLLRSPASVAAAREAARQSIVVLENRSGILPLDPSVARRIAVIGPTADDPMGQLSGYSYHAHFIDPDEALDTGHIVTPLQGIARVFAAGQLHHEQGCWILEHRRAGSPVFPGDLRDDANAPRQASPVSLRTDRIPAAAQAARTADLAIVCVGDLAGLFQRGTVGEGSDTDSLSLPGVQQQLLEAIVATGTPTIAVLSGGRPYNLGGLEDRLAAFVMAFAGGQEGGIALAEVLAGQVEPSGRMTLSTPINVGAMPCYYNHKLKSGGTPIALHFGSRYPFGHGLSYTRFDYRSLQVGAPKAPTEDGEFEISFEIANTGSRPGVEVAQLYVRDCQASVVRPVRELKAFRRVQLDPGQRARVRFHLPVDMLGFTGMAGQRIVEPGLFDIAIGASSADIRLQTQVEAVGESRILGRTWRMESRSQVQPIK</sequence>
<dbReference type="Proteomes" id="UP001208935">
    <property type="component" value="Unassembled WGS sequence"/>
</dbReference>
<protein>
    <submittedName>
        <fullName evidence="4">Glycosyl hydrolase</fullName>
    </submittedName>
</protein>
<dbReference type="PRINTS" id="PR00133">
    <property type="entry name" value="GLHYDRLASE3"/>
</dbReference>
<accession>A0ABT3KQV9</accession>
<name>A0ABT3KQV9_9BURK</name>
<evidence type="ECO:0000256" key="2">
    <source>
        <dbReference type="ARBA" id="ARBA00022801"/>
    </source>
</evidence>
<dbReference type="Pfam" id="PF00933">
    <property type="entry name" value="Glyco_hydro_3"/>
    <property type="match status" value="1"/>
</dbReference>
<dbReference type="InterPro" id="IPR036962">
    <property type="entry name" value="Glyco_hydro_3_N_sf"/>
</dbReference>
<dbReference type="InterPro" id="IPR001764">
    <property type="entry name" value="Glyco_hydro_3_N"/>
</dbReference>
<dbReference type="SUPFAM" id="SSF51445">
    <property type="entry name" value="(Trans)glycosidases"/>
    <property type="match status" value="1"/>
</dbReference>
<evidence type="ECO:0000256" key="1">
    <source>
        <dbReference type="ARBA" id="ARBA00005336"/>
    </source>
</evidence>
<keyword evidence="2 4" id="KW-0378">Hydrolase</keyword>
<evidence type="ECO:0000259" key="3">
    <source>
        <dbReference type="SMART" id="SM01217"/>
    </source>
</evidence>
<dbReference type="InterPro" id="IPR002772">
    <property type="entry name" value="Glyco_hydro_3_C"/>
</dbReference>
<dbReference type="PANTHER" id="PTHR42715">
    <property type="entry name" value="BETA-GLUCOSIDASE"/>
    <property type="match status" value="1"/>
</dbReference>
<gene>
    <name evidence="4" type="ORF">D5039_05820</name>
</gene>
<dbReference type="EMBL" id="QZCW01000001">
    <property type="protein sequence ID" value="MCW5320703.1"/>
    <property type="molecule type" value="Genomic_DNA"/>
</dbReference>
<comment type="similarity">
    <text evidence="1">Belongs to the glycosyl hydrolase 3 family.</text>
</comment>
<dbReference type="Pfam" id="PF14310">
    <property type="entry name" value="Fn3-like"/>
    <property type="match status" value="1"/>
</dbReference>
<reference evidence="5" key="1">
    <citation type="submission" date="2023-07" db="EMBL/GenBank/DDBJ databases">
        <title>Verminephrobacter genomes.</title>
        <authorList>
            <person name="Lund M.B."/>
        </authorList>
    </citation>
    <scope>NUCLEOTIDE SEQUENCE [LARGE SCALE GENOMIC DNA]</scope>
    <source>
        <strain evidence="5">AtM5-05</strain>
    </source>
</reference>
<dbReference type="Gene3D" id="3.40.50.1700">
    <property type="entry name" value="Glycoside hydrolase family 3 C-terminal domain"/>
    <property type="match status" value="1"/>
</dbReference>
<dbReference type="Gene3D" id="2.60.40.10">
    <property type="entry name" value="Immunoglobulins"/>
    <property type="match status" value="1"/>
</dbReference>
<feature type="domain" description="Fibronectin type III-like" evidence="3">
    <location>
        <begin position="704"/>
        <end position="773"/>
    </location>
</feature>
<dbReference type="SMART" id="SM01217">
    <property type="entry name" value="Fn3_like"/>
    <property type="match status" value="1"/>
</dbReference>
<dbReference type="InterPro" id="IPR036881">
    <property type="entry name" value="Glyco_hydro_3_C_sf"/>
</dbReference>
<dbReference type="Pfam" id="PF01915">
    <property type="entry name" value="Glyco_hydro_3_C"/>
    <property type="match status" value="1"/>
</dbReference>
<dbReference type="PANTHER" id="PTHR42715:SF10">
    <property type="entry name" value="BETA-GLUCOSIDASE"/>
    <property type="match status" value="1"/>
</dbReference>
<dbReference type="InterPro" id="IPR050288">
    <property type="entry name" value="Cellulose_deg_GH3"/>
</dbReference>
<comment type="caution">
    <text evidence="4">The sequence shown here is derived from an EMBL/GenBank/DDBJ whole genome shotgun (WGS) entry which is preliminary data.</text>
</comment>
<proteinExistence type="inferred from homology"/>
<dbReference type="InterPro" id="IPR013783">
    <property type="entry name" value="Ig-like_fold"/>
</dbReference>
<organism evidence="4 5">
    <name type="scientific">Verminephrobacter aporrectodeae subsp. tuberculatae</name>
    <dbReference type="NCBI Taxonomy" id="1110392"/>
    <lineage>
        <taxon>Bacteria</taxon>
        <taxon>Pseudomonadati</taxon>
        <taxon>Pseudomonadota</taxon>
        <taxon>Betaproteobacteria</taxon>
        <taxon>Burkholderiales</taxon>
        <taxon>Comamonadaceae</taxon>
        <taxon>Verminephrobacter</taxon>
    </lineage>
</organism>
<dbReference type="Gene3D" id="3.20.20.300">
    <property type="entry name" value="Glycoside hydrolase, family 3, N-terminal domain"/>
    <property type="match status" value="1"/>
</dbReference>
<dbReference type="SUPFAM" id="SSF52279">
    <property type="entry name" value="Beta-D-glucan exohydrolase, C-terminal domain"/>
    <property type="match status" value="1"/>
</dbReference>
<evidence type="ECO:0000313" key="5">
    <source>
        <dbReference type="Proteomes" id="UP001208935"/>
    </source>
</evidence>
<keyword evidence="5" id="KW-1185">Reference proteome</keyword>
<dbReference type="RefSeq" id="WP_010104253.1">
    <property type="nucleotide sequence ID" value="NZ_QZCW01000001.1"/>
</dbReference>
<evidence type="ECO:0000313" key="4">
    <source>
        <dbReference type="EMBL" id="MCW5320703.1"/>
    </source>
</evidence>
<dbReference type="InterPro" id="IPR026891">
    <property type="entry name" value="Fn3-like"/>
</dbReference>
<dbReference type="InterPro" id="IPR017853">
    <property type="entry name" value="GH"/>
</dbReference>